<dbReference type="Pfam" id="PF00732">
    <property type="entry name" value="GMC_oxred_N"/>
    <property type="match status" value="1"/>
</dbReference>
<keyword evidence="10" id="KW-1185">Reference proteome</keyword>
<comment type="cofactor">
    <cofactor evidence="1 5">
        <name>FAD</name>
        <dbReference type="ChEBI" id="CHEBI:57692"/>
    </cofactor>
</comment>
<dbReference type="PANTHER" id="PTHR11552">
    <property type="entry name" value="GLUCOSE-METHANOL-CHOLINE GMC OXIDOREDUCTASE"/>
    <property type="match status" value="1"/>
</dbReference>
<dbReference type="InterPro" id="IPR007867">
    <property type="entry name" value="GMC_OxRtase_C"/>
</dbReference>
<dbReference type="PROSITE" id="PS51318">
    <property type="entry name" value="TAT"/>
    <property type="match status" value="1"/>
</dbReference>
<feature type="binding site" evidence="5">
    <location>
        <position position="512"/>
    </location>
    <ligand>
        <name>substrate</name>
    </ligand>
</feature>
<dbReference type="GO" id="GO:0008812">
    <property type="term" value="F:choline dehydrogenase activity"/>
    <property type="evidence" value="ECO:0007669"/>
    <property type="project" value="UniProtKB-EC"/>
</dbReference>
<evidence type="ECO:0000256" key="4">
    <source>
        <dbReference type="ARBA" id="ARBA00022827"/>
    </source>
</evidence>
<dbReference type="EMBL" id="JACHNY010000008">
    <property type="protein sequence ID" value="MBB4619246.1"/>
    <property type="molecule type" value="Genomic_DNA"/>
</dbReference>
<dbReference type="Gene3D" id="3.30.560.10">
    <property type="entry name" value="Glucose Oxidase, domain 3"/>
    <property type="match status" value="1"/>
</dbReference>
<evidence type="ECO:0000256" key="6">
    <source>
        <dbReference type="RuleBase" id="RU003968"/>
    </source>
</evidence>
<dbReference type="SUPFAM" id="SSF51905">
    <property type="entry name" value="FAD/NAD(P)-binding domain"/>
    <property type="match status" value="1"/>
</dbReference>
<dbReference type="Proteomes" id="UP000574769">
    <property type="component" value="Unassembled WGS sequence"/>
</dbReference>
<comment type="caution">
    <text evidence="9">The sequence shown here is derived from an EMBL/GenBank/DDBJ whole genome shotgun (WGS) entry which is preliminary data.</text>
</comment>
<dbReference type="SUPFAM" id="SSF54373">
    <property type="entry name" value="FAD-linked reductases, C-terminal domain"/>
    <property type="match status" value="1"/>
</dbReference>
<dbReference type="EC" id="1.1.99.1" evidence="9"/>
<dbReference type="PIRSF" id="PIRSF000137">
    <property type="entry name" value="Alcohol_oxidase"/>
    <property type="match status" value="1"/>
</dbReference>
<dbReference type="Gene3D" id="3.50.50.60">
    <property type="entry name" value="FAD/NAD(P)-binding domain"/>
    <property type="match status" value="1"/>
</dbReference>
<name>A0A7W7EZH1_9SPHN</name>
<sequence length="574" mass="61512">MNDDASIRALNAVLAAEDGLMQGRLERRDFLRVAAMAGIASTTAVSRAAFAQAARENQLQLGAALQKQYDYIVCGAGSSGSVVARRLAENPAVKVLLLEAGGSDQVPSVTNPGVWFTNLGSERDWGFKGAPNPKINNREIPLSMGKVLGGGSSINVMIWSRGHKNDWDYFASESGDPRWSYENVLGIYRRIEDYQGPADAHRRGKGGLVYVGETPNPSPIAPAMLASCKGVGIPTFPDQNAILMEGVGGAAIPNVRYKPGERLNVFSTYVRPILDRPNITVLTQATIRKLTTKGTRVTGVEFTHGGKLMTIGATREVILSTGAINTPKILMQSGIGEAAQLRKFGIPVVADLPGVGKNFQDHVMIAGCVWEYKEPIAPRNNAAEATFFWKSDSKLDTPDLQPFQIEIPYVSEVTGKQYNPPAGSWSLSPAVVRPKSRGEITITGADPSSPVNIAANTFAEPDDMTAMLRCIELCREIGNTGPLAAFNKREVMPGKITGADLQDFARNAAVTYWHQSCTAKMGRDNMSVVDGQLRVHGIQGLRIADASIMPRVTTGNTMAGCVIIGEQAASAITA</sequence>
<dbReference type="Pfam" id="PF05199">
    <property type="entry name" value="GMC_oxred_C"/>
    <property type="match status" value="1"/>
</dbReference>
<evidence type="ECO:0000256" key="1">
    <source>
        <dbReference type="ARBA" id="ARBA00001974"/>
    </source>
</evidence>
<dbReference type="PROSITE" id="PS00623">
    <property type="entry name" value="GMC_OXRED_1"/>
    <property type="match status" value="1"/>
</dbReference>
<protein>
    <submittedName>
        <fullName evidence="9">Choline dehydrogenase</fullName>
        <ecNumber evidence="9">1.1.99.1</ecNumber>
    </submittedName>
</protein>
<dbReference type="PANTHER" id="PTHR11552:SF147">
    <property type="entry name" value="CHOLINE DEHYDROGENASE, MITOCHONDRIAL"/>
    <property type="match status" value="1"/>
</dbReference>
<dbReference type="RefSeq" id="WP_066667186.1">
    <property type="nucleotide sequence ID" value="NZ_JACHNY010000008.1"/>
</dbReference>
<dbReference type="GO" id="GO:0050660">
    <property type="term" value="F:flavin adenine dinucleotide binding"/>
    <property type="evidence" value="ECO:0007669"/>
    <property type="project" value="InterPro"/>
</dbReference>
<dbReference type="InterPro" id="IPR006311">
    <property type="entry name" value="TAT_signal"/>
</dbReference>
<proteinExistence type="inferred from homology"/>
<gene>
    <name evidence="9" type="ORF">GGQ96_003399</name>
</gene>
<keyword evidence="4 5" id="KW-0274">FAD</keyword>
<evidence type="ECO:0000259" key="8">
    <source>
        <dbReference type="PROSITE" id="PS00624"/>
    </source>
</evidence>
<evidence type="ECO:0000256" key="5">
    <source>
        <dbReference type="PIRSR" id="PIRSR000137-2"/>
    </source>
</evidence>
<feature type="binding site" evidence="5">
    <location>
        <position position="147"/>
    </location>
    <ligand>
        <name>FAD</name>
        <dbReference type="ChEBI" id="CHEBI:57692"/>
    </ligand>
</feature>
<keyword evidence="9" id="KW-0560">Oxidoreductase</keyword>
<keyword evidence="3 6" id="KW-0285">Flavoprotein</keyword>
<evidence type="ECO:0000259" key="7">
    <source>
        <dbReference type="PROSITE" id="PS00623"/>
    </source>
</evidence>
<feature type="binding site" evidence="5">
    <location>
        <begin position="513"/>
        <end position="514"/>
    </location>
    <ligand>
        <name>FAD</name>
        <dbReference type="ChEBI" id="CHEBI:57692"/>
    </ligand>
</feature>
<dbReference type="InterPro" id="IPR036188">
    <property type="entry name" value="FAD/NAD-bd_sf"/>
</dbReference>
<organism evidence="9 10">
    <name type="scientific">Sphingomonas abaci</name>
    <dbReference type="NCBI Taxonomy" id="237611"/>
    <lineage>
        <taxon>Bacteria</taxon>
        <taxon>Pseudomonadati</taxon>
        <taxon>Pseudomonadota</taxon>
        <taxon>Alphaproteobacteria</taxon>
        <taxon>Sphingomonadales</taxon>
        <taxon>Sphingomonadaceae</taxon>
        <taxon>Sphingomonas</taxon>
    </lineage>
</organism>
<evidence type="ECO:0000313" key="10">
    <source>
        <dbReference type="Proteomes" id="UP000574769"/>
    </source>
</evidence>
<feature type="domain" description="Glucose-methanol-choline oxidoreductase N-terminal" evidence="7">
    <location>
        <begin position="145"/>
        <end position="168"/>
    </location>
</feature>
<dbReference type="AlphaFoldDB" id="A0A7W7EZH1"/>
<evidence type="ECO:0000256" key="2">
    <source>
        <dbReference type="ARBA" id="ARBA00010790"/>
    </source>
</evidence>
<evidence type="ECO:0000313" key="9">
    <source>
        <dbReference type="EMBL" id="MBB4619246.1"/>
    </source>
</evidence>
<dbReference type="InterPro" id="IPR012132">
    <property type="entry name" value="GMC_OxRdtase"/>
</dbReference>
<feature type="domain" description="Glucose-methanol-choline oxidoreductase N-terminal" evidence="8">
    <location>
        <begin position="322"/>
        <end position="336"/>
    </location>
</feature>
<accession>A0A7W7EZH1</accession>
<dbReference type="InterPro" id="IPR000172">
    <property type="entry name" value="GMC_OxRdtase_N"/>
</dbReference>
<reference evidence="9 10" key="1">
    <citation type="submission" date="2020-08" db="EMBL/GenBank/DDBJ databases">
        <title>Genomic Encyclopedia of Type Strains, Phase IV (KMG-IV): sequencing the most valuable type-strain genomes for metagenomic binning, comparative biology and taxonomic classification.</title>
        <authorList>
            <person name="Goeker M."/>
        </authorList>
    </citation>
    <scope>NUCLEOTIDE SEQUENCE [LARGE SCALE GENOMIC DNA]</scope>
    <source>
        <strain evidence="9 10">DSM 15867</strain>
    </source>
</reference>
<evidence type="ECO:0000256" key="3">
    <source>
        <dbReference type="ARBA" id="ARBA00022630"/>
    </source>
</evidence>
<dbReference type="PROSITE" id="PS00624">
    <property type="entry name" value="GMC_OXRED_2"/>
    <property type="match status" value="1"/>
</dbReference>
<comment type="similarity">
    <text evidence="2 6">Belongs to the GMC oxidoreductase family.</text>
</comment>